<evidence type="ECO:0000259" key="6">
    <source>
        <dbReference type="Pfam" id="PF04869"/>
    </source>
</evidence>
<organism evidence="8">
    <name type="scientific">Micromonas pusilla (strain CCMP1545)</name>
    <name type="common">Picoplanktonic green alga</name>
    <dbReference type="NCBI Taxonomy" id="564608"/>
    <lineage>
        <taxon>Eukaryota</taxon>
        <taxon>Viridiplantae</taxon>
        <taxon>Chlorophyta</taxon>
        <taxon>Mamiellophyceae</taxon>
        <taxon>Mamiellales</taxon>
        <taxon>Mamiellaceae</taxon>
        <taxon>Micromonas</taxon>
    </lineage>
</organism>
<keyword evidence="3 4" id="KW-0175">Coiled coil</keyword>
<comment type="subcellular location">
    <subcellularLocation>
        <location evidence="1">Golgi apparatus</location>
    </subcellularLocation>
</comment>
<keyword evidence="2" id="KW-0333">Golgi apparatus</keyword>
<dbReference type="GO" id="GO:0006888">
    <property type="term" value="P:endoplasmic reticulum to Golgi vesicle-mediated transport"/>
    <property type="evidence" value="ECO:0007669"/>
    <property type="project" value="TreeGrafter"/>
</dbReference>
<dbReference type="InterPro" id="IPR016024">
    <property type="entry name" value="ARM-type_fold"/>
</dbReference>
<dbReference type="SUPFAM" id="SSF48371">
    <property type="entry name" value="ARM repeat"/>
    <property type="match status" value="1"/>
</dbReference>
<dbReference type="STRING" id="564608.C1MMJ3"/>
<feature type="domain" description="Vesicle tethering protein Uso1/P115-like head" evidence="6">
    <location>
        <begin position="632"/>
        <end position="740"/>
    </location>
</feature>
<dbReference type="PANTHER" id="PTHR10013">
    <property type="entry name" value="GENERAL VESICULAR TRANSPORT FACTOR P115"/>
    <property type="match status" value="1"/>
</dbReference>
<dbReference type="GO" id="GO:0005795">
    <property type="term" value="C:Golgi stack"/>
    <property type="evidence" value="ECO:0007669"/>
    <property type="project" value="TreeGrafter"/>
</dbReference>
<dbReference type="eggNOG" id="KOG0946">
    <property type="taxonomic scope" value="Eukaryota"/>
</dbReference>
<dbReference type="GeneID" id="9682377"/>
<gene>
    <name evidence="7" type="ORF">MICPUCDRAFT_56549</name>
</gene>
<evidence type="ECO:0000256" key="3">
    <source>
        <dbReference type="ARBA" id="ARBA00023054"/>
    </source>
</evidence>
<dbReference type="InterPro" id="IPR024095">
    <property type="entry name" value="Vesicle_P115"/>
</dbReference>
<dbReference type="Pfam" id="PF04869">
    <property type="entry name" value="Uso1_p115_head"/>
    <property type="match status" value="1"/>
</dbReference>
<name>C1MMJ3_MICPC</name>
<keyword evidence="8" id="KW-1185">Reference proteome</keyword>
<dbReference type="EMBL" id="GG663737">
    <property type="protein sequence ID" value="EEH58583.1"/>
    <property type="molecule type" value="Genomic_DNA"/>
</dbReference>
<evidence type="ECO:0000256" key="1">
    <source>
        <dbReference type="ARBA" id="ARBA00004555"/>
    </source>
</evidence>
<feature type="region of interest" description="Disordered" evidence="5">
    <location>
        <begin position="856"/>
        <end position="881"/>
    </location>
</feature>
<evidence type="ECO:0000313" key="7">
    <source>
        <dbReference type="EMBL" id="EEH58583.1"/>
    </source>
</evidence>
<dbReference type="AlphaFoldDB" id="C1MMJ3"/>
<feature type="region of interest" description="Disordered" evidence="5">
    <location>
        <begin position="1053"/>
        <end position="1073"/>
    </location>
</feature>
<dbReference type="InterPro" id="IPR006953">
    <property type="entry name" value="Vesicle_Uso1_P115_head"/>
</dbReference>
<dbReference type="GO" id="GO:0012507">
    <property type="term" value="C:ER to Golgi transport vesicle membrane"/>
    <property type="evidence" value="ECO:0007669"/>
    <property type="project" value="TreeGrafter"/>
</dbReference>
<dbReference type="OMA" id="GQETFCN"/>
<dbReference type="Gene3D" id="1.25.10.10">
    <property type="entry name" value="Leucine-rich Repeat Variant"/>
    <property type="match status" value="1"/>
</dbReference>
<protein>
    <submittedName>
        <fullName evidence="7">Predicted protein</fullName>
    </submittedName>
</protein>
<feature type="compositionally biased region" description="Pro residues" evidence="5">
    <location>
        <begin position="860"/>
        <end position="871"/>
    </location>
</feature>
<dbReference type="Proteomes" id="UP000001876">
    <property type="component" value="Unassembled WGS sequence"/>
</dbReference>
<evidence type="ECO:0000256" key="4">
    <source>
        <dbReference type="SAM" id="Coils"/>
    </source>
</evidence>
<accession>C1MMJ3</accession>
<dbReference type="GO" id="GO:0048211">
    <property type="term" value="P:Golgi vesicle docking"/>
    <property type="evidence" value="ECO:0007669"/>
    <property type="project" value="TreeGrafter"/>
</dbReference>
<proteinExistence type="predicted"/>
<evidence type="ECO:0000256" key="2">
    <source>
        <dbReference type="ARBA" id="ARBA00023034"/>
    </source>
</evidence>
<dbReference type="OrthoDB" id="198977at2759"/>
<dbReference type="GO" id="GO:0048280">
    <property type="term" value="P:vesicle fusion with Golgi apparatus"/>
    <property type="evidence" value="ECO:0007669"/>
    <property type="project" value="InterPro"/>
</dbReference>
<dbReference type="InterPro" id="IPR011989">
    <property type="entry name" value="ARM-like"/>
</dbReference>
<dbReference type="GO" id="GO:0000139">
    <property type="term" value="C:Golgi membrane"/>
    <property type="evidence" value="ECO:0007669"/>
    <property type="project" value="InterPro"/>
</dbReference>
<feature type="compositionally biased region" description="Low complexity" evidence="5">
    <location>
        <begin position="872"/>
        <end position="881"/>
    </location>
</feature>
<dbReference type="GO" id="GO:0005783">
    <property type="term" value="C:endoplasmic reticulum"/>
    <property type="evidence" value="ECO:0007669"/>
    <property type="project" value="TreeGrafter"/>
</dbReference>
<dbReference type="RefSeq" id="XP_003056938.1">
    <property type="nucleotide sequence ID" value="XM_003056892.1"/>
</dbReference>
<evidence type="ECO:0000313" key="8">
    <source>
        <dbReference type="Proteomes" id="UP000001876"/>
    </source>
</evidence>
<sequence>MSRFVGKVARGVGGAVRNVGAAGGAVAKSIVFGNGERDDIDDGGTEPLLERISDGVLADDRRSAASELRDLVQENPVAQAAIGSIGLTTLLTALRDEREDSDLVQLVLEVLVNAITAGGGAGASSATNANANANAGGGEAAAAATAGDAAVDAAAASPSNESGISPAGAANAEALAKNPTNVELLLSLLDESDFYVRYHAVQLLTALSSVCAHQLRSAIMSNPMGVGRLMDMMLEREVIRNETLLLLISLTRGSEDLRKIVAFEGAFERCFNVVREEGAADGGIIVQDCLELCNNLLRGSPSNQTFFRESSFLQKLPEILQLKTPPPTPGGPPPPPQKAANLLCALELVTLLVSTSGAKAGTTNPTPGGVDDAVALEIAQREATAKTRCRAENQTQLAKFGTLDALLSLCLGELAVPSVPVRVFALRCLGDLVAENRSCQDLLFAAEVNLGAGKHEPALLSCLRAATRGNDAAERAAAEGVFARVLRGNTELQLMCISTIAPTGVGVGDGDVSLGGFLARALVGKTTGAAGGPGELSVSCHAAAVLRHMLDGNAAAKAKILTIPLELPTSAASPPELLLPRIVRYLSAAVRASSSLAGMGMGMGMGVGGAIGGYFSAEKIAETAAARRDAEILQAVLLRMLISWLHGCADAVNAFLAPAAHLPMLADLARGGADQGGSPHVAGLASVLLGCCLACDVESGHVDAHAVLDVITSRVGLNEYFGRWEEMRRTREFVAAAAAPTLAKPLTRVTAQRLVEVGNGGGGGLDLYDHAMASFIVAFEEDVKARVISIYARPKSSAIAGDVAAWEKTAGEDDAAHAVRLKSALKTRGEELAEQRARNAALAEQLMVAGLVRGGGAPAPAAPPASPPVAAPPVAAAPGEGGEAAAAGAAGAAAAAAAAAEAARAAATKESGELKAALEQAKAAAEDELRRLRAELEDAKAAAASSEENLRSLSEAYNGLEATAHGAEEEAKTLREQLAAATTASATAVSFAPAAPATTPSPEDLLAAKEEGRREAVAEMAKRLEETAASAAADVAAAREDGRREAISEMATKLEDDAMSAPTPPRGGAGVSNEALQRARDHAVAEMTTKMEEAAAEHESELSDLLICLGQEESKREALYARLVEKHGEREEDLEVFLEECVVEDEDDEDDED</sequence>
<evidence type="ECO:0000256" key="5">
    <source>
        <dbReference type="SAM" id="MobiDB-lite"/>
    </source>
</evidence>
<dbReference type="PANTHER" id="PTHR10013:SF0">
    <property type="entry name" value="GENERAL VESICULAR TRANSPORT FACTOR P115"/>
    <property type="match status" value="1"/>
</dbReference>
<dbReference type="GO" id="GO:0006886">
    <property type="term" value="P:intracellular protein transport"/>
    <property type="evidence" value="ECO:0007669"/>
    <property type="project" value="InterPro"/>
</dbReference>
<dbReference type="Gene3D" id="1.20.1170.10">
    <property type="match status" value="1"/>
</dbReference>
<reference evidence="7 8" key="1">
    <citation type="journal article" date="2009" name="Science">
        <title>Green evolution and dynamic adaptations revealed by genomes of the marine picoeukaryotes Micromonas.</title>
        <authorList>
            <person name="Worden A.Z."/>
            <person name="Lee J.H."/>
            <person name="Mock T."/>
            <person name="Rouze P."/>
            <person name="Simmons M.P."/>
            <person name="Aerts A.L."/>
            <person name="Allen A.E."/>
            <person name="Cuvelier M.L."/>
            <person name="Derelle E."/>
            <person name="Everett M.V."/>
            <person name="Foulon E."/>
            <person name="Grimwood J."/>
            <person name="Gundlach H."/>
            <person name="Henrissat B."/>
            <person name="Napoli C."/>
            <person name="McDonald S.M."/>
            <person name="Parker M.S."/>
            <person name="Rombauts S."/>
            <person name="Salamov A."/>
            <person name="Von Dassow P."/>
            <person name="Badger J.H."/>
            <person name="Coutinho P.M."/>
            <person name="Demir E."/>
            <person name="Dubchak I."/>
            <person name="Gentemann C."/>
            <person name="Eikrem W."/>
            <person name="Gready J.E."/>
            <person name="John U."/>
            <person name="Lanier W."/>
            <person name="Lindquist E.A."/>
            <person name="Lucas S."/>
            <person name="Mayer K.F."/>
            <person name="Moreau H."/>
            <person name="Not F."/>
            <person name="Otillar R."/>
            <person name="Panaud O."/>
            <person name="Pangilinan J."/>
            <person name="Paulsen I."/>
            <person name="Piegu B."/>
            <person name="Poliakov A."/>
            <person name="Robbens S."/>
            <person name="Schmutz J."/>
            <person name="Toulza E."/>
            <person name="Wyss T."/>
            <person name="Zelensky A."/>
            <person name="Zhou K."/>
            <person name="Armbrust E.V."/>
            <person name="Bhattacharya D."/>
            <person name="Goodenough U.W."/>
            <person name="Van de Peer Y."/>
            <person name="Grigoriev I.V."/>
        </authorList>
    </citation>
    <scope>NUCLEOTIDE SEQUENCE [LARGE SCALE GENOMIC DNA]</scope>
    <source>
        <strain evidence="7 8">CCMP1545</strain>
    </source>
</reference>
<dbReference type="KEGG" id="mpp:MICPUCDRAFT_56549"/>
<feature type="coiled-coil region" evidence="4">
    <location>
        <begin position="904"/>
        <end position="1041"/>
    </location>
</feature>